<dbReference type="InterPro" id="IPR012936">
    <property type="entry name" value="Erv_C"/>
</dbReference>
<feature type="transmembrane region" description="Helical" evidence="7">
    <location>
        <begin position="548"/>
        <end position="567"/>
    </location>
</feature>
<comment type="similarity">
    <text evidence="2">Belongs to the ERGIC family.</text>
</comment>
<comment type="similarity">
    <text evidence="3">Belongs to the Tic20 family.</text>
</comment>
<reference evidence="10" key="1">
    <citation type="journal article" date="2021" name="Sci. Rep.">
        <title>Diploid genomic architecture of Nitzschia inconspicua, an elite biomass production diatom.</title>
        <authorList>
            <person name="Oliver A."/>
            <person name="Podell S."/>
            <person name="Pinowska A."/>
            <person name="Traller J.C."/>
            <person name="Smith S.R."/>
            <person name="McClure R."/>
            <person name="Beliaev A."/>
            <person name="Bohutskyi P."/>
            <person name="Hill E.A."/>
            <person name="Rabines A."/>
            <person name="Zheng H."/>
            <person name="Allen L.Z."/>
            <person name="Kuo A."/>
            <person name="Grigoriev I.V."/>
            <person name="Allen A.E."/>
            <person name="Hazlebeck D."/>
            <person name="Allen E.E."/>
        </authorList>
    </citation>
    <scope>NUCLEOTIDE SEQUENCE</scope>
    <source>
        <strain evidence="10">Hildebrandi</strain>
    </source>
</reference>
<dbReference type="InterPro" id="IPR005691">
    <property type="entry name" value="Tic20"/>
</dbReference>
<dbReference type="InterPro" id="IPR039542">
    <property type="entry name" value="Erv_N"/>
</dbReference>
<dbReference type="PANTHER" id="PTHR10984">
    <property type="entry name" value="ENDOPLASMIC RETICULUM-GOLGI INTERMEDIATE COMPARTMENT PROTEIN"/>
    <property type="match status" value="1"/>
</dbReference>
<dbReference type="EMBL" id="JAGRRH010000010">
    <property type="protein sequence ID" value="KAG7362905.1"/>
    <property type="molecule type" value="Genomic_DNA"/>
</dbReference>
<proteinExistence type="inferred from homology"/>
<gene>
    <name evidence="10" type="ORF">IV203_026265</name>
</gene>
<sequence length="657" mass="74283">MSLQERLRQFDSHSSVSKELRVYTLHGAVLSVVTVVAILYLFIAEWNYNFQTITTERVHVNATSPVGLDVEFDITFPQVPCSLLNIDANDPTGQTQSLHLDRRHHIWKHRVQVDEQGRILKTVGNKHKLEQGSTLLNEEHLMDHLETLLDNVLEEDGEEDDDECGSCYGAGEEGECCYTCDDVKRAYKRKGWNLDNPDTIEQCKNQKKAEDEGEGCNVHGVVALDSGGGSFHLAPGRTETSTDATAASIFEMLFRTFEQFNVTHTVHKIRFGEEFPGTVNQLDGQTRVIADGYGMYQYYFKIVPTHYRYKNGTSILTNQYSVTEHLRHVNPGGGRGLPGVFFFYEISPLHVEIVEGYRKGYIAFFTSVCAIVGGVVTTFGLLDQILYSRKRGADSAGQSPQCRTYKWISDVTLLLIAAWAMILQQQRSHGFAFPIRPPIHHQTPCSSDRQQYHIISDFSYGNDRGYSPLQRASINPRSHGMISYSVSTALHMSRWRGTEDVQGADVLKSCIPYLLPLLDGEHFGKYIYQQVPPLGFLDSLFIGPLSEFYNRVPFLGLILFVALTLGTRMNTDMNWNVRFNAQQAALIDVILVFPELIGSAFEGEDLPRYIEAPCMNFVWYTYMAMVLYSVYSNVVLKKRPDQIPWISTYATTMTGPI</sequence>
<dbReference type="InterPro" id="IPR045888">
    <property type="entry name" value="Erv"/>
</dbReference>
<keyword evidence="11" id="KW-1185">Reference proteome</keyword>
<feature type="transmembrane region" description="Helical" evidence="7">
    <location>
        <begin position="361"/>
        <end position="386"/>
    </location>
</feature>
<keyword evidence="5 7" id="KW-1133">Transmembrane helix</keyword>
<feature type="domain" description="Endoplasmic reticulum vesicle transporter C-terminal" evidence="8">
    <location>
        <begin position="167"/>
        <end position="383"/>
    </location>
</feature>
<name>A0A9K3PX80_9STRA</name>
<evidence type="ECO:0000313" key="11">
    <source>
        <dbReference type="Proteomes" id="UP000693970"/>
    </source>
</evidence>
<keyword evidence="4 7" id="KW-0812">Transmembrane</keyword>
<dbReference type="Pfam" id="PF07970">
    <property type="entry name" value="COPIIcoated_ERV"/>
    <property type="match status" value="1"/>
</dbReference>
<evidence type="ECO:0000259" key="8">
    <source>
        <dbReference type="Pfam" id="PF07970"/>
    </source>
</evidence>
<evidence type="ECO:0000256" key="6">
    <source>
        <dbReference type="ARBA" id="ARBA00023136"/>
    </source>
</evidence>
<evidence type="ECO:0000256" key="2">
    <source>
        <dbReference type="ARBA" id="ARBA00005648"/>
    </source>
</evidence>
<dbReference type="GO" id="GO:0031969">
    <property type="term" value="C:chloroplast membrane"/>
    <property type="evidence" value="ECO:0007669"/>
    <property type="project" value="UniProtKB-SubCell"/>
</dbReference>
<accession>A0A9K3PX80</accession>
<feature type="domain" description="Endoplasmic reticulum vesicle transporter N-terminal" evidence="9">
    <location>
        <begin position="7"/>
        <end position="96"/>
    </location>
</feature>
<dbReference type="Proteomes" id="UP000693970">
    <property type="component" value="Unassembled WGS sequence"/>
</dbReference>
<dbReference type="AlphaFoldDB" id="A0A9K3PX80"/>
<comment type="subcellular location">
    <subcellularLocation>
        <location evidence="1">Plastid</location>
        <location evidence="1">Chloroplast membrane</location>
        <topology evidence="1">Multi-pass membrane protein</topology>
    </subcellularLocation>
</comment>
<reference evidence="10" key="2">
    <citation type="submission" date="2021-04" db="EMBL/GenBank/DDBJ databases">
        <authorList>
            <person name="Podell S."/>
        </authorList>
    </citation>
    <scope>NUCLEOTIDE SEQUENCE</scope>
    <source>
        <strain evidence="10">Hildebrandi</strain>
    </source>
</reference>
<organism evidence="10 11">
    <name type="scientific">Nitzschia inconspicua</name>
    <dbReference type="NCBI Taxonomy" id="303405"/>
    <lineage>
        <taxon>Eukaryota</taxon>
        <taxon>Sar</taxon>
        <taxon>Stramenopiles</taxon>
        <taxon>Ochrophyta</taxon>
        <taxon>Bacillariophyta</taxon>
        <taxon>Bacillariophyceae</taxon>
        <taxon>Bacillariophycidae</taxon>
        <taxon>Bacillariales</taxon>
        <taxon>Bacillariaceae</taxon>
        <taxon>Nitzschia</taxon>
    </lineage>
</organism>
<comment type="caution">
    <text evidence="10">The sequence shown here is derived from an EMBL/GenBank/DDBJ whole genome shotgun (WGS) entry which is preliminary data.</text>
</comment>
<dbReference type="PANTHER" id="PTHR10984:SF25">
    <property type="entry name" value="ENDOPLASMIC RETICULUM-GOLGI INTERMEDIATE COMPARTMENT PROTEIN 3"/>
    <property type="match status" value="1"/>
</dbReference>
<protein>
    <submittedName>
        <fullName evidence="10">Endoplasmic reticulum vesicle transporter</fullName>
    </submittedName>
</protein>
<dbReference type="OrthoDB" id="270930at2759"/>
<feature type="transmembrane region" description="Helical" evidence="7">
    <location>
        <begin position="617"/>
        <end position="636"/>
    </location>
</feature>
<feature type="transmembrane region" description="Helical" evidence="7">
    <location>
        <begin position="20"/>
        <end position="43"/>
    </location>
</feature>
<evidence type="ECO:0000256" key="4">
    <source>
        <dbReference type="ARBA" id="ARBA00022692"/>
    </source>
</evidence>
<dbReference type="GO" id="GO:0005783">
    <property type="term" value="C:endoplasmic reticulum"/>
    <property type="evidence" value="ECO:0007669"/>
    <property type="project" value="TreeGrafter"/>
</dbReference>
<dbReference type="Pfam" id="PF13850">
    <property type="entry name" value="ERGIC_N"/>
    <property type="match status" value="1"/>
</dbReference>
<evidence type="ECO:0000256" key="1">
    <source>
        <dbReference type="ARBA" id="ARBA00004508"/>
    </source>
</evidence>
<evidence type="ECO:0000313" key="10">
    <source>
        <dbReference type="EMBL" id="KAG7362905.1"/>
    </source>
</evidence>
<keyword evidence="6 7" id="KW-0472">Membrane</keyword>
<dbReference type="Pfam" id="PF16166">
    <property type="entry name" value="TIC20"/>
    <property type="match status" value="1"/>
</dbReference>
<evidence type="ECO:0000256" key="5">
    <source>
        <dbReference type="ARBA" id="ARBA00022989"/>
    </source>
</evidence>
<dbReference type="GO" id="GO:0030134">
    <property type="term" value="C:COPII-coated ER to Golgi transport vesicle"/>
    <property type="evidence" value="ECO:0007669"/>
    <property type="project" value="TreeGrafter"/>
</dbReference>
<evidence type="ECO:0000256" key="3">
    <source>
        <dbReference type="ARBA" id="ARBA00009596"/>
    </source>
</evidence>
<evidence type="ECO:0000256" key="7">
    <source>
        <dbReference type="SAM" id="Phobius"/>
    </source>
</evidence>
<evidence type="ECO:0000259" key="9">
    <source>
        <dbReference type="Pfam" id="PF13850"/>
    </source>
</evidence>